<evidence type="ECO:0000256" key="4">
    <source>
        <dbReference type="ARBA" id="ARBA00023014"/>
    </source>
</evidence>
<dbReference type="GO" id="GO:0046872">
    <property type="term" value="F:metal ion binding"/>
    <property type="evidence" value="ECO:0007669"/>
    <property type="project" value="UniProtKB-KW"/>
</dbReference>
<dbReference type="InterPro" id="IPR012349">
    <property type="entry name" value="Split_barrel_FMN-bd"/>
</dbReference>
<comment type="caution">
    <text evidence="6">The sequence shown here is derived from an EMBL/GenBank/DDBJ whole genome shotgun (WGS) entry which is preliminary data.</text>
</comment>
<dbReference type="PANTHER" id="PTHR24960:SF79">
    <property type="entry name" value="PHOTOSYSTEM I IRON-SULFUR CENTER"/>
    <property type="match status" value="1"/>
</dbReference>
<proteinExistence type="predicted"/>
<evidence type="ECO:0000256" key="2">
    <source>
        <dbReference type="ARBA" id="ARBA00022723"/>
    </source>
</evidence>
<keyword evidence="4" id="KW-0411">Iron-sulfur</keyword>
<dbReference type="Gene3D" id="2.30.110.10">
    <property type="entry name" value="Electron Transport, Fmn-binding Protein, Chain A"/>
    <property type="match status" value="1"/>
</dbReference>
<keyword evidence="6" id="KW-0560">Oxidoreductase</keyword>
<keyword evidence="2" id="KW-0479">Metal-binding</keyword>
<dbReference type="PROSITE" id="PS00198">
    <property type="entry name" value="4FE4S_FER_1"/>
    <property type="match status" value="2"/>
</dbReference>
<dbReference type="EC" id="1.6.5.11" evidence="6"/>
<dbReference type="GO" id="GO:0016491">
    <property type="term" value="F:oxidoreductase activity"/>
    <property type="evidence" value="ECO:0007669"/>
    <property type="project" value="UniProtKB-KW"/>
</dbReference>
<dbReference type="AlphaFoldDB" id="A0A645HGX5"/>
<reference evidence="6" key="1">
    <citation type="submission" date="2019-08" db="EMBL/GenBank/DDBJ databases">
        <authorList>
            <person name="Kucharzyk K."/>
            <person name="Murdoch R.W."/>
            <person name="Higgins S."/>
            <person name="Loffler F."/>
        </authorList>
    </citation>
    <scope>NUCLEOTIDE SEQUENCE</scope>
</reference>
<keyword evidence="3" id="KW-0408">Iron</keyword>
<gene>
    <name evidence="6" type="primary">ndhI_114</name>
    <name evidence="6" type="ORF">SDC9_182427</name>
</gene>
<feature type="domain" description="4Fe-4S ferredoxin-type" evidence="5">
    <location>
        <begin position="140"/>
        <end position="169"/>
    </location>
</feature>
<name>A0A645HGX5_9ZZZZ</name>
<evidence type="ECO:0000256" key="1">
    <source>
        <dbReference type="ARBA" id="ARBA00022485"/>
    </source>
</evidence>
<dbReference type="GO" id="GO:0051539">
    <property type="term" value="F:4 iron, 4 sulfur cluster binding"/>
    <property type="evidence" value="ECO:0007669"/>
    <property type="project" value="UniProtKB-KW"/>
</dbReference>
<organism evidence="6">
    <name type="scientific">bioreactor metagenome</name>
    <dbReference type="NCBI Taxonomy" id="1076179"/>
    <lineage>
        <taxon>unclassified sequences</taxon>
        <taxon>metagenomes</taxon>
        <taxon>ecological metagenomes</taxon>
    </lineage>
</organism>
<dbReference type="PANTHER" id="PTHR24960">
    <property type="entry name" value="PHOTOSYSTEM I IRON-SULFUR CENTER-RELATED"/>
    <property type="match status" value="1"/>
</dbReference>
<dbReference type="SUPFAM" id="SSF54862">
    <property type="entry name" value="4Fe-4S ferredoxins"/>
    <property type="match status" value="1"/>
</dbReference>
<dbReference type="Gene3D" id="3.30.70.20">
    <property type="match status" value="1"/>
</dbReference>
<dbReference type="InterPro" id="IPR017900">
    <property type="entry name" value="4Fe4S_Fe_S_CS"/>
</dbReference>
<evidence type="ECO:0000256" key="3">
    <source>
        <dbReference type="ARBA" id="ARBA00023004"/>
    </source>
</evidence>
<dbReference type="Pfam" id="PF13237">
    <property type="entry name" value="Fer4_10"/>
    <property type="match status" value="1"/>
</dbReference>
<dbReference type="SUPFAM" id="SSF50475">
    <property type="entry name" value="FMN-binding split barrel"/>
    <property type="match status" value="1"/>
</dbReference>
<dbReference type="InterPro" id="IPR017896">
    <property type="entry name" value="4Fe4S_Fe-S-bd"/>
</dbReference>
<protein>
    <submittedName>
        <fullName evidence="6">NAD(P)H-quinone oxidoreductase subunit I, chloroplastic</fullName>
        <ecNumber evidence="6">1.6.5.11</ecNumber>
    </submittedName>
</protein>
<accession>A0A645HGX5</accession>
<dbReference type="InterPro" id="IPR050157">
    <property type="entry name" value="PSI_iron-sulfur_center"/>
</dbReference>
<sequence length="169" mass="19601">MIVENETLYFVTARGKDFHKQLLGSGKVAITGLTKNYESIRLMGEAYKVEQQKQWLDRVFEENTVMNEIYPNDSRYILDVFAIDEGEMEYFNLSESPIYRESFSLNKSEIVEKGFYITDQCVGCDKCRKNCPQQCITEGEPYFINHNNCLHCGLCYENCPIEAIIKQGE</sequence>
<evidence type="ECO:0000313" key="6">
    <source>
        <dbReference type="EMBL" id="MPN34933.1"/>
    </source>
</evidence>
<dbReference type="PROSITE" id="PS51379">
    <property type="entry name" value="4FE4S_FER_2"/>
    <property type="match status" value="2"/>
</dbReference>
<dbReference type="EMBL" id="VSSQ01088229">
    <property type="protein sequence ID" value="MPN34933.1"/>
    <property type="molecule type" value="Genomic_DNA"/>
</dbReference>
<feature type="domain" description="4Fe-4S ferredoxin-type" evidence="5">
    <location>
        <begin position="112"/>
        <end position="137"/>
    </location>
</feature>
<evidence type="ECO:0000259" key="5">
    <source>
        <dbReference type="PROSITE" id="PS51379"/>
    </source>
</evidence>
<keyword evidence="1" id="KW-0004">4Fe-4S</keyword>